<dbReference type="GO" id="GO:0016887">
    <property type="term" value="F:ATP hydrolysis activity"/>
    <property type="evidence" value="ECO:0007669"/>
    <property type="project" value="InterPro"/>
</dbReference>
<dbReference type="OrthoDB" id="9795626at2"/>
<name>A0A068NYK6_FIMGI</name>
<dbReference type="Gene3D" id="3.40.50.300">
    <property type="entry name" value="P-loop containing nucleotide triphosphate hydrolases"/>
    <property type="match status" value="2"/>
</dbReference>
<dbReference type="InterPro" id="IPR003395">
    <property type="entry name" value="RecF/RecN/SMC_N"/>
</dbReference>
<reference evidence="7 8" key="1">
    <citation type="journal article" date="2014" name="PLoS ONE">
        <title>The first complete genome sequence of the class fimbriimonadia in the phylum armatimonadetes.</title>
        <authorList>
            <person name="Hu Z.Y."/>
            <person name="Wang Y.Z."/>
            <person name="Im W.T."/>
            <person name="Wang S.Y."/>
            <person name="Zhao G.P."/>
            <person name="Zheng H.J."/>
            <person name="Quan Z.X."/>
        </authorList>
    </citation>
    <scope>NUCLEOTIDE SEQUENCE [LARGE SCALE GENOMIC DNA]</scope>
    <source>
        <strain evidence="7">Gsoil 348</strain>
    </source>
</reference>
<evidence type="ECO:0000259" key="6">
    <source>
        <dbReference type="Pfam" id="PF13476"/>
    </source>
</evidence>
<organism evidence="7 8">
    <name type="scientific">Fimbriimonas ginsengisoli Gsoil 348</name>
    <dbReference type="NCBI Taxonomy" id="661478"/>
    <lineage>
        <taxon>Bacteria</taxon>
        <taxon>Bacillati</taxon>
        <taxon>Armatimonadota</taxon>
        <taxon>Fimbriimonadia</taxon>
        <taxon>Fimbriimonadales</taxon>
        <taxon>Fimbriimonadaceae</taxon>
        <taxon>Fimbriimonas</taxon>
    </lineage>
</organism>
<dbReference type="Pfam" id="PF13476">
    <property type="entry name" value="AAA_23"/>
    <property type="match status" value="1"/>
</dbReference>
<dbReference type="RefSeq" id="WP_025229054.1">
    <property type="nucleotide sequence ID" value="NZ_CP007139.1"/>
</dbReference>
<dbReference type="InterPro" id="IPR038729">
    <property type="entry name" value="Rad50/SbcC_AAA"/>
</dbReference>
<gene>
    <name evidence="7" type="ORF">OP10G_3656</name>
</gene>
<dbReference type="PANTHER" id="PTHR32114">
    <property type="entry name" value="ABC TRANSPORTER ABCH.3"/>
    <property type="match status" value="1"/>
</dbReference>
<feature type="coiled-coil region" evidence="4">
    <location>
        <begin position="186"/>
        <end position="220"/>
    </location>
</feature>
<evidence type="ECO:0000259" key="5">
    <source>
        <dbReference type="Pfam" id="PF02463"/>
    </source>
</evidence>
<dbReference type="EMBL" id="CP007139">
    <property type="protein sequence ID" value="AIE87024.1"/>
    <property type="molecule type" value="Genomic_DNA"/>
</dbReference>
<comment type="similarity">
    <text evidence="1">Belongs to the SMC family. SbcC subfamily.</text>
</comment>
<evidence type="ECO:0000256" key="1">
    <source>
        <dbReference type="ARBA" id="ARBA00006930"/>
    </source>
</evidence>
<evidence type="ECO:0000313" key="8">
    <source>
        <dbReference type="Proteomes" id="UP000027982"/>
    </source>
</evidence>
<evidence type="ECO:0000256" key="2">
    <source>
        <dbReference type="ARBA" id="ARBA00011322"/>
    </source>
</evidence>
<dbReference type="eggNOG" id="COG0419">
    <property type="taxonomic scope" value="Bacteria"/>
</dbReference>
<accession>A0A068NYK6</accession>
<evidence type="ECO:0000256" key="4">
    <source>
        <dbReference type="SAM" id="Coils"/>
    </source>
</evidence>
<dbReference type="PANTHER" id="PTHR32114:SF2">
    <property type="entry name" value="ABC TRANSPORTER ABCH.3"/>
    <property type="match status" value="1"/>
</dbReference>
<keyword evidence="8" id="KW-1185">Reference proteome</keyword>
<dbReference type="InterPro" id="IPR027417">
    <property type="entry name" value="P-loop_NTPase"/>
</dbReference>
<keyword evidence="4" id="KW-0175">Coiled coil</keyword>
<dbReference type="Proteomes" id="UP000027982">
    <property type="component" value="Chromosome"/>
</dbReference>
<dbReference type="HOGENOM" id="CLU_409757_0_0_0"/>
<dbReference type="GO" id="GO:0006302">
    <property type="term" value="P:double-strand break repair"/>
    <property type="evidence" value="ECO:0007669"/>
    <property type="project" value="InterPro"/>
</dbReference>
<protein>
    <recommendedName>
        <fullName evidence="3">Nuclease SbcCD subunit C</fullName>
    </recommendedName>
</protein>
<comment type="subunit">
    <text evidence="2">Heterodimer of SbcC and SbcD.</text>
</comment>
<dbReference type="KEGG" id="fgi:OP10G_3656"/>
<dbReference type="Pfam" id="PF02463">
    <property type="entry name" value="SMC_N"/>
    <property type="match status" value="1"/>
</dbReference>
<sequence>MKLRRLRLENFRQHAYTDLHFDEGMTAIVGPNGSGKSTLVEAITFALYGEQRDKKETVRFYWGKGKRFAVTLWFEFEGREYEVERTHADAHLVQIQGAVLRAHGLSETTKACERLLGLNYDQFVNSFCAEQKQIAFLQFRTNAARQDEVARMLGFDRLRLAEELAGQRRREAALQRETLERTRVPAELLLSERRKAENGLAEANRKAKELAGRQAKISQELAGAESIRVDAERWLAFDREALRIAGDLRGLEVAAEVAAEQVREAEEAAAELATLLPKTESFRASESRLTVLAPKRRLLAEATALREMATRLQDEIAAIPDFDLPAAEREADAAERALLELNQALAKEREAISGSLAATRARLEIAGAALARAEVAAREGRCPECGQPIANAEERVGTYRAEVERTSAEVARLCADLDGCLREPEAMVAARLYRDRCSRALSEMRERNIVREDRGRRLGELKCRIQEILRDDPEIDGLAKEIEELESAVQSTRDAHERSLAVSSIAESLAPRQTEFSRVNAALEAVLAQKLAIERERAKLPFSDASAATDAVAHAQAVAEEVRKLETERCQVETLRDLATRDLALAKARQEEQAGLEREIASLRQAEALHEACAREMRVFRQAMNTEIGPELAARASENLSLLTNGRYLALELDRNFTPSVIEDGVAKPVISGGEEDVVALALRLALSELIQERQGRPMSLLILDEVFGSLDTERRQAVLDRLTALRGRFEQILVITHLEDVHQVADQTIHLRRDPASRATTVGPVLGNS</sequence>
<evidence type="ECO:0000313" key="7">
    <source>
        <dbReference type="EMBL" id="AIE87024.1"/>
    </source>
</evidence>
<feature type="coiled-coil region" evidence="4">
    <location>
        <begin position="248"/>
        <end position="351"/>
    </location>
</feature>
<dbReference type="AlphaFoldDB" id="A0A068NYK6"/>
<feature type="domain" description="RecF/RecN/SMC N-terminal" evidence="5">
    <location>
        <begin position="381"/>
        <end position="753"/>
    </location>
</feature>
<feature type="domain" description="Rad50/SbcC-type AAA" evidence="6">
    <location>
        <begin position="5"/>
        <end position="210"/>
    </location>
</feature>
<proteinExistence type="inferred from homology"/>
<evidence type="ECO:0000256" key="3">
    <source>
        <dbReference type="ARBA" id="ARBA00013368"/>
    </source>
</evidence>
<dbReference type="STRING" id="661478.OP10G_3656"/>
<dbReference type="SUPFAM" id="SSF52540">
    <property type="entry name" value="P-loop containing nucleoside triphosphate hydrolases"/>
    <property type="match status" value="1"/>
</dbReference>